<dbReference type="PROSITE" id="PS50883">
    <property type="entry name" value="EAL"/>
    <property type="match status" value="1"/>
</dbReference>
<dbReference type="InterPro" id="IPR050706">
    <property type="entry name" value="Cyclic-di-GMP_PDE-like"/>
</dbReference>
<proteinExistence type="predicted"/>
<dbReference type="Proteomes" id="UP001139646">
    <property type="component" value="Unassembled WGS sequence"/>
</dbReference>
<keyword evidence="3" id="KW-1185">Reference proteome</keyword>
<accession>A0ABS9X699</accession>
<evidence type="ECO:0000313" key="2">
    <source>
        <dbReference type="EMBL" id="MCI2285754.1"/>
    </source>
</evidence>
<evidence type="ECO:0000313" key="3">
    <source>
        <dbReference type="Proteomes" id="UP001139646"/>
    </source>
</evidence>
<dbReference type="PANTHER" id="PTHR33121">
    <property type="entry name" value="CYCLIC DI-GMP PHOSPHODIESTERASE PDEF"/>
    <property type="match status" value="1"/>
</dbReference>
<dbReference type="SMART" id="SM00052">
    <property type="entry name" value="EAL"/>
    <property type="match status" value="1"/>
</dbReference>
<feature type="domain" description="EAL" evidence="1">
    <location>
        <begin position="1"/>
        <end position="233"/>
    </location>
</feature>
<name>A0ABS9X699_9GAMM</name>
<dbReference type="SUPFAM" id="SSF141868">
    <property type="entry name" value="EAL domain-like"/>
    <property type="match status" value="1"/>
</dbReference>
<gene>
    <name evidence="2" type="ORF">L3081_23215</name>
</gene>
<dbReference type="Pfam" id="PF00563">
    <property type="entry name" value="EAL"/>
    <property type="match status" value="1"/>
</dbReference>
<protein>
    <submittedName>
        <fullName evidence="2">EAL domain-containing protein</fullName>
    </submittedName>
</protein>
<dbReference type="Gene3D" id="3.20.20.450">
    <property type="entry name" value="EAL domain"/>
    <property type="match status" value="1"/>
</dbReference>
<dbReference type="CDD" id="cd01948">
    <property type="entry name" value="EAL"/>
    <property type="match status" value="1"/>
</dbReference>
<organism evidence="2 3">
    <name type="scientific">Colwellia maritima</name>
    <dbReference type="NCBI Taxonomy" id="2912588"/>
    <lineage>
        <taxon>Bacteria</taxon>
        <taxon>Pseudomonadati</taxon>
        <taxon>Pseudomonadota</taxon>
        <taxon>Gammaproteobacteria</taxon>
        <taxon>Alteromonadales</taxon>
        <taxon>Colwelliaceae</taxon>
        <taxon>Colwellia</taxon>
    </lineage>
</organism>
<dbReference type="PANTHER" id="PTHR33121:SF71">
    <property type="entry name" value="OXYGEN SENSOR PROTEIN DOSP"/>
    <property type="match status" value="1"/>
</dbReference>
<dbReference type="InterPro" id="IPR035919">
    <property type="entry name" value="EAL_sf"/>
</dbReference>
<reference evidence="2" key="1">
    <citation type="submission" date="2022-01" db="EMBL/GenBank/DDBJ databases">
        <title>Colwellia maritima, isolated from seawater.</title>
        <authorList>
            <person name="Kristyanto S."/>
            <person name="Jung J."/>
            <person name="Jeon C.O."/>
        </authorList>
    </citation>
    <scope>NUCLEOTIDE SEQUENCE</scope>
    <source>
        <strain evidence="2">MSW7</strain>
    </source>
</reference>
<dbReference type="EMBL" id="JAKKSL010000006">
    <property type="protein sequence ID" value="MCI2285754.1"/>
    <property type="molecule type" value="Genomic_DNA"/>
</dbReference>
<sequence length="233" mass="26294">MYQPQISVKTGTLIGVEALVRWNNTLLGPISPNEFIHVAEDIGMINDIGRFVNKQSMQDILQFNRLTNSNLRLSINISPKQLMEPLFVDDILNTAQDVGIKNQLITLEITENVLIVNVKKAQPILQQLKDSGFKLSLDDFGTGYSSLSYLNNLPINEIKIDKTFIDKLLTNNQSESLVKTIIAIGKLSQMTVVAEGVETKEQYERLAHLHCDKIQGYYFDRPLSLEALIAKYK</sequence>
<evidence type="ECO:0000259" key="1">
    <source>
        <dbReference type="PROSITE" id="PS50883"/>
    </source>
</evidence>
<comment type="caution">
    <text evidence="2">The sequence shown here is derived from an EMBL/GenBank/DDBJ whole genome shotgun (WGS) entry which is preliminary data.</text>
</comment>
<dbReference type="InterPro" id="IPR001633">
    <property type="entry name" value="EAL_dom"/>
</dbReference>